<evidence type="ECO:0000256" key="11">
    <source>
        <dbReference type="ARBA" id="ARBA00022927"/>
    </source>
</evidence>
<dbReference type="GO" id="GO:0070971">
    <property type="term" value="C:endoplasmic reticulum exit site"/>
    <property type="evidence" value="ECO:0007669"/>
    <property type="project" value="TreeGrafter"/>
</dbReference>
<evidence type="ECO:0000256" key="7">
    <source>
        <dbReference type="ARBA" id="ARBA00022574"/>
    </source>
</evidence>
<feature type="compositionally biased region" description="Basic and acidic residues" evidence="16">
    <location>
        <begin position="514"/>
        <end position="526"/>
    </location>
</feature>
<organism evidence="18 20">
    <name type="scientific">Mycena alexandri</name>
    <dbReference type="NCBI Taxonomy" id="1745969"/>
    <lineage>
        <taxon>Eukaryota</taxon>
        <taxon>Fungi</taxon>
        <taxon>Dikarya</taxon>
        <taxon>Basidiomycota</taxon>
        <taxon>Agaricomycotina</taxon>
        <taxon>Agaricomycetes</taxon>
        <taxon>Agaricomycetidae</taxon>
        <taxon>Agaricales</taxon>
        <taxon>Marasmiineae</taxon>
        <taxon>Mycenaceae</taxon>
        <taxon>Mycena</taxon>
    </lineage>
</organism>
<dbReference type="EMBL" id="JARJCM010000296">
    <property type="protein sequence ID" value="KAJ7019378.1"/>
    <property type="molecule type" value="Genomic_DNA"/>
</dbReference>
<keyword evidence="9" id="KW-0256">Endoplasmic reticulum</keyword>
<feature type="compositionally biased region" description="Low complexity" evidence="16">
    <location>
        <begin position="1039"/>
        <end position="1051"/>
    </location>
</feature>
<evidence type="ECO:0000256" key="8">
    <source>
        <dbReference type="ARBA" id="ARBA00022737"/>
    </source>
</evidence>
<evidence type="ECO:0000256" key="4">
    <source>
        <dbReference type="ARBA" id="ARBA00013507"/>
    </source>
</evidence>
<dbReference type="FunFam" id="2.130.10.10:FF:000193">
    <property type="entry name" value="Protein transport protein SEC31, putative"/>
    <property type="match status" value="1"/>
</dbReference>
<feature type="region of interest" description="Disordered" evidence="16">
    <location>
        <begin position="906"/>
        <end position="930"/>
    </location>
</feature>
<keyword evidence="12" id="KW-0472">Membrane</keyword>
<dbReference type="Pfam" id="PF07304">
    <property type="entry name" value="SRA1"/>
    <property type="match status" value="1"/>
</dbReference>
<dbReference type="GO" id="GO:0030127">
    <property type="term" value="C:COPII vesicle coat"/>
    <property type="evidence" value="ECO:0007669"/>
    <property type="project" value="TreeGrafter"/>
</dbReference>
<evidence type="ECO:0000256" key="5">
    <source>
        <dbReference type="ARBA" id="ARBA00021236"/>
    </source>
</evidence>
<gene>
    <name evidence="18" type="ORF">C8F04DRAFT_1051868</name>
    <name evidence="19" type="ORF">C8F04DRAFT_998976</name>
</gene>
<dbReference type="PANTHER" id="PTHR13923:SF11">
    <property type="entry name" value="SECRETORY 31, ISOFORM D"/>
    <property type="match status" value="1"/>
</dbReference>
<dbReference type="PANTHER" id="PTHR13923">
    <property type="entry name" value="SEC31-RELATED PROTEIN"/>
    <property type="match status" value="1"/>
</dbReference>
<dbReference type="PROSITE" id="PS50294">
    <property type="entry name" value="WD_REPEATS_REGION"/>
    <property type="match status" value="1"/>
</dbReference>
<feature type="compositionally biased region" description="Low complexity" evidence="16">
    <location>
        <begin position="1166"/>
        <end position="1184"/>
    </location>
</feature>
<dbReference type="InterPro" id="IPR040251">
    <property type="entry name" value="SEC31-like"/>
</dbReference>
<feature type="region of interest" description="Disordered" evidence="16">
    <location>
        <begin position="514"/>
        <end position="590"/>
    </location>
</feature>
<dbReference type="Gene3D" id="1.20.940.10">
    <property type="entry name" value="Functional domain of the splicing factor Prp18"/>
    <property type="match status" value="1"/>
</dbReference>
<protein>
    <recommendedName>
        <fullName evidence="5">Protein transport protein SEC31</fullName>
    </recommendedName>
    <alternativeName>
        <fullName evidence="4">Protein transport protein sec31</fullName>
    </alternativeName>
</protein>
<dbReference type="Gene3D" id="2.130.10.10">
    <property type="entry name" value="YVTN repeat-like/Quinoprotein amine dehydrogenase"/>
    <property type="match status" value="1"/>
</dbReference>
<feature type="compositionally biased region" description="Polar residues" evidence="16">
    <location>
        <begin position="1012"/>
        <end position="1038"/>
    </location>
</feature>
<feature type="compositionally biased region" description="Low complexity" evidence="16">
    <location>
        <begin position="1141"/>
        <end position="1157"/>
    </location>
</feature>
<comment type="function">
    <text evidence="14">Component of the coat protein complex II (COPII) which promotes the formation of transport vesicles from the endoplasmic reticulum (ER). The coat has two main functions, the physical deformation of the endoplasmic reticulum membrane into vesicles and the selection of cargo molecules.</text>
</comment>
<keyword evidence="20" id="KW-1185">Reference proteome</keyword>
<keyword evidence="10" id="KW-0931">ER-Golgi transport</keyword>
<feature type="repeat" description="WD" evidence="15">
    <location>
        <begin position="265"/>
        <end position="307"/>
    </location>
</feature>
<evidence type="ECO:0000256" key="1">
    <source>
        <dbReference type="ARBA" id="ARBA00004299"/>
    </source>
</evidence>
<proteinExistence type="inferred from homology"/>
<feature type="compositionally biased region" description="Low complexity" evidence="16">
    <location>
        <begin position="1311"/>
        <end position="1320"/>
    </location>
</feature>
<dbReference type="PROSITE" id="PS50082">
    <property type="entry name" value="WD_REPEATS_2"/>
    <property type="match status" value="2"/>
</dbReference>
<dbReference type="EMBL" id="JARJCM010000037">
    <property type="protein sequence ID" value="KAJ7037345.1"/>
    <property type="molecule type" value="Genomic_DNA"/>
</dbReference>
<accession>A0AAD6S1N8</accession>
<evidence type="ECO:0000256" key="10">
    <source>
        <dbReference type="ARBA" id="ARBA00022892"/>
    </source>
</evidence>
<sequence>MKLKEIHRTSTFAWSPSSDLPLLATGTVAGALDESFSDESQLEIWAPDFLDRDEFEIGAAGQKGPKGIVKDTARFNRLAWGGVDAARPRGVIAAGLENGELALWDPTKILAAADDALIYRNSSAHTGPIRGLDFNPIQTNILASGAVNGEVSIWDLNSPAKPYTPTPGVKSTKLDEMTSVAWNRQVQYVLAGASNSGYTVVWDLRGKREVVALAYGGGGASGGGMSDIKWHPDNATRLVTASEDDQSPIIMLWDLRNARAPEKILTGHEKGILSLSWCAQDADLLLSCGKDNRTLCWNPQTGDALGELPRAQNWAFQVDWCPRNPDLLAAAFFDGTIGIHSLQGTNESAAAAKSEVAAHAASGADIFDLQPGGTASSATGTLSLAHPPKWFRRTCSASFGFGGKLVSVSNLPNAAGKHQSSVVHIRSVRVEDLVVERATGLREALDKDAGAVAAWAAEQFKEGEAEDGWKALLSLFKTDSREELVALLGFEKAEIERKVREAVEALALTGDGDATMKEEELERTAREPVVSFAEQDEGSEKAPSEVSAATSVSVSVTSQTATTASESESTTTAPSLFGDENAGGEAGDGDASDFFSTVVPHTNYQLDSSVAATVGSRPSSAASETPKGGAGAFNIYPASASATDRLITQALVLGDFESAVSLCLASERYADAILLAVRGGPALLRRTQDAYFASTLAQQGGNGGSGRVLQAVVNADLSDVVRNADVKEWKEVFVVLCTFAGKEKGEFEALVEELGGRLEGQGRRVLEEGDEADGKVWRKNATLAYLAAGKLERLVGIWGEEMAEDESKGLDGAGTSASVYSARARALQTFIEKVTVFRAATGYVDPELKAASEETEKTYKLAALYERYYEYAAVLAAQGLVDEAVRFLELTPAAYGDSAVKGQRERLIKASSKATPPPPAPLPAITRTTAAPTTRAPYTNTYQNPVQAQSQYPSALQNNAYGGPTGNNAYGASAAPNNSGYQAPASNQYGSNAITYNAPSQQQGGYSGPGQTNSGYNAPAQTSSGYNAPSQTNPTFGGQQQQQQHQQQSQQMAPPPPRGASLANLAPPPAPPPKRQEKGGWNDAPAMLNAARTTPVNPPKPNAITAPFPNSMPASPGFAPPLSPYLSQGQQQPIPPPPRPGSVQGRAMGPPQMGRPPSAAPPPPSRMMSPPQGPPQGLSAGGPARMPTPSQYGPPPTQRGPAPGQQHPQQQQQPAGSYGAPPGSQQQRPPGQPGQNPYGNALPSPNPYGPPPGSQQQQQPGQYAPPPGSQQQPGQYAPPPGSQQQRGPPGPPQGLGGPPPPSGGGPPPPSAAAAAAARAPKGPPPPKYPPGDRSHIPEASQPAFTVISQLLAQMRETVPPQQKRLVDDLERRINPLFDALNCETLSQPVVEQLLVLTRAMESHDRAAALAIHVDLLTRGSQTDDIGLWMSGVKQLIMRL</sequence>
<keyword evidence="6" id="KW-0813">Transport</keyword>
<evidence type="ECO:0000313" key="20">
    <source>
        <dbReference type="Proteomes" id="UP001218188"/>
    </source>
</evidence>
<comment type="caution">
    <text evidence="18">The sequence shown here is derived from an EMBL/GenBank/DDBJ whole genome shotgun (WGS) entry which is preliminary data.</text>
</comment>
<name>A0AAD6S1N8_9AGAR</name>
<dbReference type="GO" id="GO:0007029">
    <property type="term" value="P:endoplasmic reticulum organization"/>
    <property type="evidence" value="ECO:0007669"/>
    <property type="project" value="TreeGrafter"/>
</dbReference>
<dbReference type="SMART" id="SM00320">
    <property type="entry name" value="WD40"/>
    <property type="match status" value="5"/>
</dbReference>
<evidence type="ECO:0000256" key="2">
    <source>
        <dbReference type="ARBA" id="ARBA00004397"/>
    </source>
</evidence>
<feature type="compositionally biased region" description="Pro residues" evidence="16">
    <location>
        <begin position="1244"/>
        <end position="1253"/>
    </location>
</feature>
<keyword evidence="8" id="KW-0677">Repeat</keyword>
<feature type="repeat" description="WD" evidence="15">
    <location>
        <begin position="122"/>
        <end position="164"/>
    </location>
</feature>
<feature type="compositionally biased region" description="Low complexity" evidence="16">
    <location>
        <begin position="1199"/>
        <end position="1239"/>
    </location>
</feature>
<keyword evidence="11" id="KW-0653">Protein transport</keyword>
<feature type="domain" description="SRA1/Sec31" evidence="17">
    <location>
        <begin position="1297"/>
        <end position="1437"/>
    </location>
</feature>
<comment type="subcellular location">
    <subcellularLocation>
        <location evidence="1">Cytoplasmic vesicle</location>
        <location evidence="1">COPII-coated vesicle membrane</location>
        <topology evidence="1">Peripheral membrane protein</topology>
        <orientation evidence="1">Cytoplasmic side</orientation>
    </subcellularLocation>
    <subcellularLocation>
        <location evidence="2">Endoplasmic reticulum membrane</location>
        <topology evidence="2">Peripheral membrane protein</topology>
        <orientation evidence="2">Cytoplasmic side</orientation>
    </subcellularLocation>
</comment>
<dbReference type="GO" id="GO:0005198">
    <property type="term" value="F:structural molecule activity"/>
    <property type="evidence" value="ECO:0007669"/>
    <property type="project" value="TreeGrafter"/>
</dbReference>
<evidence type="ECO:0000256" key="16">
    <source>
        <dbReference type="SAM" id="MobiDB-lite"/>
    </source>
</evidence>
<keyword evidence="13" id="KW-0968">Cytoplasmic vesicle</keyword>
<evidence type="ECO:0000313" key="18">
    <source>
        <dbReference type="EMBL" id="KAJ7019378.1"/>
    </source>
</evidence>
<comment type="similarity">
    <text evidence="3">Belongs to the WD repeat SEC31 family.</text>
</comment>
<dbReference type="InterPro" id="IPR001680">
    <property type="entry name" value="WD40_rpt"/>
</dbReference>
<dbReference type="InterPro" id="IPR015943">
    <property type="entry name" value="WD40/YVTN_repeat-like_dom_sf"/>
</dbReference>
<dbReference type="Gene3D" id="1.25.40.1030">
    <property type="match status" value="1"/>
</dbReference>
<dbReference type="SUPFAM" id="SSF50978">
    <property type="entry name" value="WD40 repeat-like"/>
    <property type="match status" value="1"/>
</dbReference>
<evidence type="ECO:0000256" key="12">
    <source>
        <dbReference type="ARBA" id="ARBA00023136"/>
    </source>
</evidence>
<evidence type="ECO:0000256" key="14">
    <source>
        <dbReference type="ARBA" id="ARBA00025471"/>
    </source>
</evidence>
<evidence type="ECO:0000256" key="15">
    <source>
        <dbReference type="PROSITE-ProRule" id="PRU00221"/>
    </source>
</evidence>
<dbReference type="Pfam" id="PF00400">
    <property type="entry name" value="WD40"/>
    <property type="match status" value="2"/>
</dbReference>
<feature type="compositionally biased region" description="Pro residues" evidence="16">
    <location>
        <begin position="1288"/>
        <end position="1310"/>
    </location>
</feature>
<dbReference type="GO" id="GO:0090110">
    <property type="term" value="P:COPII-coated vesicle cargo loading"/>
    <property type="evidence" value="ECO:0007669"/>
    <property type="project" value="TreeGrafter"/>
</dbReference>
<evidence type="ECO:0000256" key="9">
    <source>
        <dbReference type="ARBA" id="ARBA00022824"/>
    </source>
</evidence>
<evidence type="ECO:0000256" key="6">
    <source>
        <dbReference type="ARBA" id="ARBA00022448"/>
    </source>
</evidence>
<dbReference type="InterPro" id="IPR019775">
    <property type="entry name" value="WD40_repeat_CS"/>
</dbReference>
<evidence type="ECO:0000313" key="19">
    <source>
        <dbReference type="EMBL" id="KAJ7037345.1"/>
    </source>
</evidence>
<dbReference type="InterPro" id="IPR036322">
    <property type="entry name" value="WD40_repeat_dom_sf"/>
</dbReference>
<evidence type="ECO:0000256" key="13">
    <source>
        <dbReference type="ARBA" id="ARBA00023329"/>
    </source>
</evidence>
<reference evidence="18" key="1">
    <citation type="submission" date="2023-03" db="EMBL/GenBank/DDBJ databases">
        <title>Massive genome expansion in bonnet fungi (Mycena s.s.) driven by repeated elements and novel gene families across ecological guilds.</title>
        <authorList>
            <consortium name="Lawrence Berkeley National Laboratory"/>
            <person name="Harder C.B."/>
            <person name="Miyauchi S."/>
            <person name="Viragh M."/>
            <person name="Kuo A."/>
            <person name="Thoen E."/>
            <person name="Andreopoulos B."/>
            <person name="Lu D."/>
            <person name="Skrede I."/>
            <person name="Drula E."/>
            <person name="Henrissat B."/>
            <person name="Morin E."/>
            <person name="Kohler A."/>
            <person name="Barry K."/>
            <person name="LaButti K."/>
            <person name="Morin E."/>
            <person name="Salamov A."/>
            <person name="Lipzen A."/>
            <person name="Mereny Z."/>
            <person name="Hegedus B."/>
            <person name="Baldrian P."/>
            <person name="Stursova M."/>
            <person name="Weitz H."/>
            <person name="Taylor A."/>
            <person name="Grigoriev I.V."/>
            <person name="Nagy L.G."/>
            <person name="Martin F."/>
            <person name="Kauserud H."/>
        </authorList>
    </citation>
    <scope>NUCLEOTIDE SEQUENCE</scope>
    <source>
        <strain evidence="18">CBHHK200</strain>
    </source>
</reference>
<dbReference type="GO" id="GO:0005789">
    <property type="term" value="C:endoplasmic reticulum membrane"/>
    <property type="evidence" value="ECO:0007669"/>
    <property type="project" value="UniProtKB-SubCell"/>
</dbReference>
<evidence type="ECO:0000259" key="17">
    <source>
        <dbReference type="Pfam" id="PF07304"/>
    </source>
</evidence>
<dbReference type="InterPro" id="IPR009917">
    <property type="entry name" value="SRA1/Sec31"/>
</dbReference>
<dbReference type="PROSITE" id="PS00678">
    <property type="entry name" value="WD_REPEATS_1"/>
    <property type="match status" value="1"/>
</dbReference>
<evidence type="ECO:0000256" key="3">
    <source>
        <dbReference type="ARBA" id="ARBA00009358"/>
    </source>
</evidence>
<keyword evidence="7 15" id="KW-0853">WD repeat</keyword>
<dbReference type="Proteomes" id="UP001218188">
    <property type="component" value="Unassembled WGS sequence"/>
</dbReference>
<feature type="compositionally biased region" description="Low complexity" evidence="16">
    <location>
        <begin position="544"/>
        <end position="580"/>
    </location>
</feature>
<feature type="region of interest" description="Disordered" evidence="16">
    <location>
        <begin position="992"/>
        <end position="1338"/>
    </location>
</feature>
<dbReference type="GO" id="GO:0015031">
    <property type="term" value="P:protein transport"/>
    <property type="evidence" value="ECO:0007669"/>
    <property type="project" value="UniProtKB-KW"/>
</dbReference>